<evidence type="ECO:0000256" key="1">
    <source>
        <dbReference type="ARBA" id="ARBA00000632"/>
    </source>
</evidence>
<dbReference type="GO" id="GO:0031640">
    <property type="term" value="P:killing of cells of another organism"/>
    <property type="evidence" value="ECO:0007669"/>
    <property type="project" value="UniProtKB-KW"/>
</dbReference>
<keyword evidence="8" id="KW-0732">Signal</keyword>
<evidence type="ECO:0000256" key="4">
    <source>
        <dbReference type="ARBA" id="ARBA00022638"/>
    </source>
</evidence>
<dbReference type="CDD" id="cd16899">
    <property type="entry name" value="LYZ_C_invert"/>
    <property type="match status" value="1"/>
</dbReference>
<dbReference type="AlphaFoldDB" id="A0A0A7M643"/>
<dbReference type="PANTHER" id="PTHR11407">
    <property type="entry name" value="LYSOZYME C"/>
    <property type="match status" value="1"/>
</dbReference>
<dbReference type="EC" id="3.2.1.17" evidence="3"/>
<dbReference type="EMBL" id="KP125331">
    <property type="protein sequence ID" value="AIZ72681.1"/>
    <property type="molecule type" value="mRNA"/>
</dbReference>
<dbReference type="GO" id="GO:0042742">
    <property type="term" value="P:defense response to bacterium"/>
    <property type="evidence" value="ECO:0007669"/>
    <property type="project" value="UniProtKB-KW"/>
</dbReference>
<dbReference type="PANTHER" id="PTHR11407:SF63">
    <property type="entry name" value="LYSOZYME C"/>
    <property type="match status" value="1"/>
</dbReference>
<dbReference type="PRINTS" id="PR00135">
    <property type="entry name" value="LYZLACT"/>
</dbReference>
<dbReference type="InterPro" id="IPR019799">
    <property type="entry name" value="Glyco_hydro_22_CS"/>
</dbReference>
<feature type="chain" id="PRO_5002031119" description="lysozyme" evidence="8">
    <location>
        <begin position="21"/>
        <end position="143"/>
    </location>
</feature>
<keyword evidence="5" id="KW-1015">Disulfide bond</keyword>
<reference evidence="10" key="1">
    <citation type="journal article" date="2014" name="Dev. Comp. Immunol.">
        <title>Two c-type lysozymes boost the innate immune system of the invasive ladybird Harmonia axyridis.</title>
        <authorList>
            <person name="Beckert A."/>
            <person name="Wiesner J."/>
            <person name="Baumann A."/>
            <person name="Poppel A.K."/>
            <person name="Vogel H."/>
            <person name="Vilcinskas A."/>
        </authorList>
    </citation>
    <scope>NUCLEOTIDE SEQUENCE</scope>
</reference>
<keyword evidence="4" id="KW-0081">Bacteriolytic enzyme</keyword>
<dbReference type="InterPro" id="IPR001916">
    <property type="entry name" value="Glyco_hydro_22"/>
</dbReference>
<dbReference type="SMART" id="SM00263">
    <property type="entry name" value="LYZ1"/>
    <property type="match status" value="1"/>
</dbReference>
<dbReference type="GO" id="GO:0003796">
    <property type="term" value="F:lysozyme activity"/>
    <property type="evidence" value="ECO:0007669"/>
    <property type="project" value="UniProtKB-EC"/>
</dbReference>
<evidence type="ECO:0000313" key="10">
    <source>
        <dbReference type="EMBL" id="AIZ72681.1"/>
    </source>
</evidence>
<evidence type="ECO:0000256" key="3">
    <source>
        <dbReference type="ARBA" id="ARBA00012732"/>
    </source>
</evidence>
<evidence type="ECO:0000256" key="7">
    <source>
        <dbReference type="RuleBase" id="RU004440"/>
    </source>
</evidence>
<evidence type="ECO:0000256" key="5">
    <source>
        <dbReference type="ARBA" id="ARBA00023157"/>
    </source>
</evidence>
<feature type="domain" description="Glycosyl hydrolases family 22 (GH22)" evidence="9">
    <location>
        <begin position="88"/>
        <end position="106"/>
    </location>
</feature>
<feature type="signal peptide" evidence="8">
    <location>
        <begin position="1"/>
        <end position="20"/>
    </location>
</feature>
<comment type="catalytic activity">
    <reaction evidence="1">
        <text>Hydrolysis of (1-&gt;4)-beta-linkages between N-acetylmuramic acid and N-acetyl-D-glucosamine residues in a peptidoglycan and between N-acetyl-D-glucosamine residues in chitodextrins.</text>
        <dbReference type="EC" id="3.2.1.17"/>
    </reaction>
</comment>
<comment type="similarity">
    <text evidence="2 7">Belongs to the glycosyl hydrolase 22 family.</text>
</comment>
<evidence type="ECO:0000256" key="8">
    <source>
        <dbReference type="SAM" id="SignalP"/>
    </source>
</evidence>
<keyword evidence="6" id="KW-0326">Glycosidase</keyword>
<dbReference type="PROSITE" id="PS00128">
    <property type="entry name" value="GLYCOSYL_HYDROL_F22_1"/>
    <property type="match status" value="1"/>
</dbReference>
<keyword evidence="4" id="KW-0929">Antimicrobial</keyword>
<evidence type="ECO:0000259" key="9">
    <source>
        <dbReference type="PROSITE" id="PS00128"/>
    </source>
</evidence>
<name>A0A0A7M643_HARAX</name>
<protein>
    <recommendedName>
        <fullName evidence="3">lysozyme</fullName>
        <ecNumber evidence="3">3.2.1.17</ecNumber>
    </recommendedName>
</protein>
<organism evidence="10">
    <name type="scientific">Harmonia axyridis</name>
    <name type="common">Multicolored Asian lady beetle</name>
    <name type="synonym">Coccinella axyridis</name>
    <dbReference type="NCBI Taxonomy" id="115357"/>
    <lineage>
        <taxon>Eukaryota</taxon>
        <taxon>Metazoa</taxon>
        <taxon>Ecdysozoa</taxon>
        <taxon>Arthropoda</taxon>
        <taxon>Hexapoda</taxon>
        <taxon>Insecta</taxon>
        <taxon>Pterygota</taxon>
        <taxon>Neoptera</taxon>
        <taxon>Endopterygota</taxon>
        <taxon>Coleoptera</taxon>
        <taxon>Polyphaga</taxon>
        <taxon>Cucujiformia</taxon>
        <taxon>Coccinelloidea</taxon>
        <taxon>Coccinellidae</taxon>
        <taxon>Coccinellinae</taxon>
        <taxon>Coccinellini</taxon>
        <taxon>Harmonia</taxon>
    </lineage>
</organism>
<evidence type="ECO:0000256" key="2">
    <source>
        <dbReference type="ARBA" id="ARBA00010859"/>
    </source>
</evidence>
<sequence>MKLTLKYFLLLFVLWNGVEAKIFGRCEFVAKLRSLGIPGNQLATWTCIANFESHFDTKAVNSQTGDYGILQISEIYWCSNSNTPGKGCHATCSQFLNDDINDDVACARHVFDETQRWSGNGFTAWTTYDRYCKGNVDSFIANC</sequence>
<dbReference type="SUPFAM" id="SSF53955">
    <property type="entry name" value="Lysozyme-like"/>
    <property type="match status" value="1"/>
</dbReference>
<keyword evidence="6" id="KW-0378">Hydrolase</keyword>
<dbReference type="Pfam" id="PF00062">
    <property type="entry name" value="Lys"/>
    <property type="match status" value="1"/>
</dbReference>
<evidence type="ECO:0000256" key="6">
    <source>
        <dbReference type="ARBA" id="ARBA00023295"/>
    </source>
</evidence>
<accession>A0A0A7M643</accession>
<dbReference type="PROSITE" id="PS51348">
    <property type="entry name" value="GLYCOSYL_HYDROL_F22_2"/>
    <property type="match status" value="1"/>
</dbReference>
<dbReference type="Gene3D" id="1.10.530.10">
    <property type="match status" value="1"/>
</dbReference>
<proteinExistence type="evidence at transcript level"/>
<dbReference type="FunFam" id="1.10.530.10:FF:000001">
    <property type="entry name" value="Lysozyme C"/>
    <property type="match status" value="1"/>
</dbReference>
<dbReference type="InterPro" id="IPR023346">
    <property type="entry name" value="Lysozyme-like_dom_sf"/>
</dbReference>